<keyword evidence="3" id="KW-1185">Reference proteome</keyword>
<reference evidence="2" key="2">
    <citation type="submission" date="2023-05" db="EMBL/GenBank/DDBJ databases">
        <authorList>
            <consortium name="Lawrence Berkeley National Laboratory"/>
            <person name="Steindorff A."/>
            <person name="Hensen N."/>
            <person name="Bonometti L."/>
            <person name="Westerberg I."/>
            <person name="Brannstrom I.O."/>
            <person name="Guillou S."/>
            <person name="Cros-Aarteil S."/>
            <person name="Calhoun S."/>
            <person name="Haridas S."/>
            <person name="Kuo A."/>
            <person name="Mondo S."/>
            <person name="Pangilinan J."/>
            <person name="Riley R."/>
            <person name="Labutti K."/>
            <person name="Andreopoulos B."/>
            <person name="Lipzen A."/>
            <person name="Chen C."/>
            <person name="Yanf M."/>
            <person name="Daum C."/>
            <person name="Ng V."/>
            <person name="Clum A."/>
            <person name="Ohm R."/>
            <person name="Martin F."/>
            <person name="Silar P."/>
            <person name="Natvig D."/>
            <person name="Lalanne C."/>
            <person name="Gautier V."/>
            <person name="Ament-Velasquez S.L."/>
            <person name="Kruys A."/>
            <person name="Hutchinson M.I."/>
            <person name="Powell A.J."/>
            <person name="Barry K."/>
            <person name="Miller A.N."/>
            <person name="Grigoriev I.V."/>
            <person name="Debuchy R."/>
            <person name="Gladieux P."/>
            <person name="Thoren M.H."/>
            <person name="Johannesson H."/>
        </authorList>
    </citation>
    <scope>NUCLEOTIDE SEQUENCE</scope>
    <source>
        <strain evidence="2">CBS 892.96</strain>
    </source>
</reference>
<dbReference type="EMBL" id="MU866176">
    <property type="protein sequence ID" value="KAK4177066.1"/>
    <property type="molecule type" value="Genomic_DNA"/>
</dbReference>
<sequence length="468" mass="52320">MTLIRIPSITELDLTPPATPSSTLADGKLPGLRELTSSVTPPTTPPTTMAQMDLAVRARPSLPLDQATAQLRPALHSDQQLPSIRSLMNSVPAPNCRHLGGLVTAPPSPSGSLFSAVFRNEPASRSNSVPGQWMSSYYSPPLSRRGLSDGGSTIMTPSSGRSTPEFLVRSGRRNSSRTEPYSMKRARRAGVVGPSHAPGGKGKKGKRSNLKYTSEQQVFIIFHREDLNGAWKDIENAYINQWPAEDPLDNRTITGFQCIFYRQNLLVPLMNNTDEKLLVLDAPPFLTTNPAGADPKNSDLVLNEDFAEYVVYKGVPHRLEEGKVRKYGRQRLLLERLPEELVEQRYDWLPRDYLVKAGEIASKRNAQRWQWLQQYGSHPDDWVDRSEPVGNRAKVAEGTHLYKILRQPTSSALEQSAVEYEYRPAKVAEGTNLYRIIRQAKSSVTPEPTLDYQYRPSGDCQSLYRSHI</sequence>
<evidence type="ECO:0000256" key="1">
    <source>
        <dbReference type="SAM" id="MobiDB-lite"/>
    </source>
</evidence>
<dbReference type="AlphaFoldDB" id="A0AAN7A6H4"/>
<protein>
    <submittedName>
        <fullName evidence="2">Uncharacterized protein</fullName>
    </submittedName>
</protein>
<feature type="region of interest" description="Disordered" evidence="1">
    <location>
        <begin position="14"/>
        <end position="47"/>
    </location>
</feature>
<name>A0AAN7A6H4_9PEZI</name>
<proteinExistence type="predicted"/>
<evidence type="ECO:0000313" key="3">
    <source>
        <dbReference type="Proteomes" id="UP001302321"/>
    </source>
</evidence>
<evidence type="ECO:0000313" key="2">
    <source>
        <dbReference type="EMBL" id="KAK4177066.1"/>
    </source>
</evidence>
<gene>
    <name evidence="2" type="ORF">QBC36DRAFT_185984</name>
</gene>
<feature type="region of interest" description="Disordered" evidence="1">
    <location>
        <begin position="154"/>
        <end position="209"/>
    </location>
</feature>
<reference evidence="2" key="1">
    <citation type="journal article" date="2023" name="Mol. Phylogenet. Evol.">
        <title>Genome-scale phylogeny and comparative genomics of the fungal order Sordariales.</title>
        <authorList>
            <person name="Hensen N."/>
            <person name="Bonometti L."/>
            <person name="Westerberg I."/>
            <person name="Brannstrom I.O."/>
            <person name="Guillou S."/>
            <person name="Cros-Aarteil S."/>
            <person name="Calhoun S."/>
            <person name="Haridas S."/>
            <person name="Kuo A."/>
            <person name="Mondo S."/>
            <person name="Pangilinan J."/>
            <person name="Riley R."/>
            <person name="LaButti K."/>
            <person name="Andreopoulos B."/>
            <person name="Lipzen A."/>
            <person name="Chen C."/>
            <person name="Yan M."/>
            <person name="Daum C."/>
            <person name="Ng V."/>
            <person name="Clum A."/>
            <person name="Steindorff A."/>
            <person name="Ohm R.A."/>
            <person name="Martin F."/>
            <person name="Silar P."/>
            <person name="Natvig D.O."/>
            <person name="Lalanne C."/>
            <person name="Gautier V."/>
            <person name="Ament-Velasquez S.L."/>
            <person name="Kruys A."/>
            <person name="Hutchinson M.I."/>
            <person name="Powell A.J."/>
            <person name="Barry K."/>
            <person name="Miller A.N."/>
            <person name="Grigoriev I.V."/>
            <person name="Debuchy R."/>
            <person name="Gladieux P."/>
            <person name="Hiltunen Thoren M."/>
            <person name="Johannesson H."/>
        </authorList>
    </citation>
    <scope>NUCLEOTIDE SEQUENCE</scope>
    <source>
        <strain evidence="2">CBS 892.96</strain>
    </source>
</reference>
<accession>A0AAN7A6H4</accession>
<dbReference type="Proteomes" id="UP001302321">
    <property type="component" value="Unassembled WGS sequence"/>
</dbReference>
<organism evidence="2 3">
    <name type="scientific">Triangularia setosa</name>
    <dbReference type="NCBI Taxonomy" id="2587417"/>
    <lineage>
        <taxon>Eukaryota</taxon>
        <taxon>Fungi</taxon>
        <taxon>Dikarya</taxon>
        <taxon>Ascomycota</taxon>
        <taxon>Pezizomycotina</taxon>
        <taxon>Sordariomycetes</taxon>
        <taxon>Sordariomycetidae</taxon>
        <taxon>Sordariales</taxon>
        <taxon>Podosporaceae</taxon>
        <taxon>Triangularia</taxon>
    </lineage>
</organism>
<comment type="caution">
    <text evidence="2">The sequence shown here is derived from an EMBL/GenBank/DDBJ whole genome shotgun (WGS) entry which is preliminary data.</text>
</comment>